<organism evidence="7 8">
    <name type="scientific">Pisolithus tinctorius Marx 270</name>
    <dbReference type="NCBI Taxonomy" id="870435"/>
    <lineage>
        <taxon>Eukaryota</taxon>
        <taxon>Fungi</taxon>
        <taxon>Dikarya</taxon>
        <taxon>Basidiomycota</taxon>
        <taxon>Agaricomycotina</taxon>
        <taxon>Agaricomycetes</taxon>
        <taxon>Agaricomycetidae</taxon>
        <taxon>Boletales</taxon>
        <taxon>Sclerodermatineae</taxon>
        <taxon>Pisolithaceae</taxon>
        <taxon>Pisolithus</taxon>
    </lineage>
</organism>
<evidence type="ECO:0000256" key="3">
    <source>
        <dbReference type="ARBA" id="ARBA00022989"/>
    </source>
</evidence>
<dbReference type="EMBL" id="KN831944">
    <property type="protein sequence ID" value="KIO14701.1"/>
    <property type="molecule type" value="Genomic_DNA"/>
</dbReference>
<feature type="transmembrane region" description="Helical" evidence="5">
    <location>
        <begin position="74"/>
        <end position="94"/>
    </location>
</feature>
<proteinExistence type="predicted"/>
<keyword evidence="8" id="KW-1185">Reference proteome</keyword>
<keyword evidence="2 5" id="KW-0812">Transmembrane</keyword>
<reference evidence="8" key="2">
    <citation type="submission" date="2015-01" db="EMBL/GenBank/DDBJ databases">
        <title>Evolutionary Origins and Diversification of the Mycorrhizal Mutualists.</title>
        <authorList>
            <consortium name="DOE Joint Genome Institute"/>
            <consortium name="Mycorrhizal Genomics Consortium"/>
            <person name="Kohler A."/>
            <person name="Kuo A."/>
            <person name="Nagy L.G."/>
            <person name="Floudas D."/>
            <person name="Copeland A."/>
            <person name="Barry K.W."/>
            <person name="Cichocki N."/>
            <person name="Veneault-Fourrey C."/>
            <person name="LaButti K."/>
            <person name="Lindquist E.A."/>
            <person name="Lipzen A."/>
            <person name="Lundell T."/>
            <person name="Morin E."/>
            <person name="Murat C."/>
            <person name="Riley R."/>
            <person name="Ohm R."/>
            <person name="Sun H."/>
            <person name="Tunlid A."/>
            <person name="Henrissat B."/>
            <person name="Grigoriev I.V."/>
            <person name="Hibbett D.S."/>
            <person name="Martin F."/>
        </authorList>
    </citation>
    <scope>NUCLEOTIDE SEQUENCE [LARGE SCALE GENOMIC DNA]</scope>
    <source>
        <strain evidence="8">Marx 270</strain>
    </source>
</reference>
<dbReference type="GO" id="GO:0005886">
    <property type="term" value="C:plasma membrane"/>
    <property type="evidence" value="ECO:0007669"/>
    <property type="project" value="TreeGrafter"/>
</dbReference>
<name>A0A0C3PYH1_PISTI</name>
<dbReference type="PANTHER" id="PTHR23508">
    <property type="entry name" value="CARBOXYLIC ACID TRANSPORTER PROTEIN HOMOLOG"/>
    <property type="match status" value="1"/>
</dbReference>
<dbReference type="InterPro" id="IPR020846">
    <property type="entry name" value="MFS_dom"/>
</dbReference>
<dbReference type="FunCoup" id="A0A0C3PYH1">
    <property type="interactions" value="33"/>
</dbReference>
<dbReference type="GO" id="GO:0046943">
    <property type="term" value="F:carboxylic acid transmembrane transporter activity"/>
    <property type="evidence" value="ECO:0007669"/>
    <property type="project" value="TreeGrafter"/>
</dbReference>
<evidence type="ECO:0000256" key="2">
    <source>
        <dbReference type="ARBA" id="ARBA00022692"/>
    </source>
</evidence>
<evidence type="ECO:0000256" key="1">
    <source>
        <dbReference type="ARBA" id="ARBA00004141"/>
    </source>
</evidence>
<comment type="subcellular location">
    <subcellularLocation>
        <location evidence="1">Membrane</location>
        <topology evidence="1">Multi-pass membrane protein</topology>
    </subcellularLocation>
</comment>
<feature type="transmembrane region" description="Helical" evidence="5">
    <location>
        <begin position="152"/>
        <end position="172"/>
    </location>
</feature>
<dbReference type="Gene3D" id="1.20.1250.20">
    <property type="entry name" value="MFS general substrate transporter like domains"/>
    <property type="match status" value="1"/>
</dbReference>
<feature type="transmembrane region" description="Helical" evidence="5">
    <location>
        <begin position="229"/>
        <end position="251"/>
    </location>
</feature>
<evidence type="ECO:0000256" key="5">
    <source>
        <dbReference type="SAM" id="Phobius"/>
    </source>
</evidence>
<dbReference type="AlphaFoldDB" id="A0A0C3PYH1"/>
<dbReference type="SUPFAM" id="SSF103473">
    <property type="entry name" value="MFS general substrate transporter"/>
    <property type="match status" value="1"/>
</dbReference>
<evidence type="ECO:0000259" key="6">
    <source>
        <dbReference type="PROSITE" id="PS50850"/>
    </source>
</evidence>
<feature type="transmembrane region" description="Helical" evidence="5">
    <location>
        <begin position="301"/>
        <end position="320"/>
    </location>
</feature>
<keyword evidence="4 5" id="KW-0472">Membrane</keyword>
<protein>
    <recommendedName>
        <fullName evidence="6">Major facilitator superfamily (MFS) profile domain-containing protein</fullName>
    </recommendedName>
</protein>
<dbReference type="Proteomes" id="UP000054217">
    <property type="component" value="Unassembled WGS sequence"/>
</dbReference>
<feature type="transmembrane region" description="Helical" evidence="5">
    <location>
        <begin position="100"/>
        <end position="119"/>
    </location>
</feature>
<gene>
    <name evidence="7" type="ORF">M404DRAFT_182099</name>
</gene>
<dbReference type="InterPro" id="IPR036259">
    <property type="entry name" value="MFS_trans_sf"/>
</dbReference>
<feature type="transmembrane region" description="Helical" evidence="5">
    <location>
        <begin position="271"/>
        <end position="294"/>
    </location>
</feature>
<reference evidence="7 8" key="1">
    <citation type="submission" date="2014-04" db="EMBL/GenBank/DDBJ databases">
        <authorList>
            <consortium name="DOE Joint Genome Institute"/>
            <person name="Kuo A."/>
            <person name="Kohler A."/>
            <person name="Costa M.D."/>
            <person name="Nagy L.G."/>
            <person name="Floudas D."/>
            <person name="Copeland A."/>
            <person name="Barry K.W."/>
            <person name="Cichocki N."/>
            <person name="Veneault-Fourrey C."/>
            <person name="LaButti K."/>
            <person name="Lindquist E.A."/>
            <person name="Lipzen A."/>
            <person name="Lundell T."/>
            <person name="Morin E."/>
            <person name="Murat C."/>
            <person name="Sun H."/>
            <person name="Tunlid A."/>
            <person name="Henrissat B."/>
            <person name="Grigoriev I.V."/>
            <person name="Hibbett D.S."/>
            <person name="Martin F."/>
            <person name="Nordberg H.P."/>
            <person name="Cantor M.N."/>
            <person name="Hua S.X."/>
        </authorList>
    </citation>
    <scope>NUCLEOTIDE SEQUENCE [LARGE SCALE GENOMIC DNA]</scope>
    <source>
        <strain evidence="7 8">Marx 270</strain>
    </source>
</reference>
<dbReference type="HOGENOM" id="CLU_001265_46_12_1"/>
<feature type="transmembrane region" description="Helical" evidence="5">
    <location>
        <begin position="406"/>
        <end position="424"/>
    </location>
</feature>
<sequence length="457" mass="49303">MAPAFCVSRGAALFSNGYSNGVIGAVITLLTREHPGGQFGTQFHSKLLASMVYPGTVFGMLLCGWLLSTVGMSMVVLPVIVILCSVLTAVMAIWNGESVGGLVAGVSFLRCMLGIGVGAGQSSGCVFPSEWTERDGVVKNVRHRWLVLGTKTMIDAGFVLAAFVPLVLYWRFGEQHLHTIYSLSLGLGAIPASVLVFEFIVWCWWITPKYDNYSLPKAVHIPIWLTLKWYWKSVLGLSLAWFMYDFIMYPFGIYSSMVVNNITGGHSSLSIVLGWSVVINLFCIPGTVFGIFLIDCLGVKATMIIGLLLQAIVGFAMAIMHSQLTNHIATYAVVYGIFLSLGEVGPGSCLRVLAAKTAPVVRVGGQVYNIAAMIGQVGAFIGTWVLPQIIDAFGGSQTMKGNTGPFWIGGGLAILNAVVTFFLVEPLTHDNMKAEEKAFCQYLEVHGVDASHIHDGI</sequence>
<feature type="transmembrane region" description="Helical" evidence="5">
    <location>
        <begin position="184"/>
        <end position="208"/>
    </location>
</feature>
<dbReference type="PANTHER" id="PTHR23508:SF10">
    <property type="entry name" value="CARBOXYLIC ACID TRANSPORTER PROTEIN HOMOLOG"/>
    <property type="match status" value="1"/>
</dbReference>
<feature type="transmembrane region" description="Helical" evidence="5">
    <location>
        <begin position="366"/>
        <end position="386"/>
    </location>
</feature>
<dbReference type="InParanoid" id="A0A0C3PYH1"/>
<dbReference type="OrthoDB" id="2261376at2759"/>
<feature type="domain" description="Major facilitator superfamily (MFS) profile" evidence="6">
    <location>
        <begin position="5"/>
        <end position="428"/>
    </location>
</feature>
<evidence type="ECO:0000313" key="8">
    <source>
        <dbReference type="Proteomes" id="UP000054217"/>
    </source>
</evidence>
<keyword evidence="3 5" id="KW-1133">Transmembrane helix</keyword>
<evidence type="ECO:0000313" key="7">
    <source>
        <dbReference type="EMBL" id="KIO14701.1"/>
    </source>
</evidence>
<feature type="transmembrane region" description="Helical" evidence="5">
    <location>
        <begin position="332"/>
        <end position="354"/>
    </location>
</feature>
<evidence type="ECO:0000256" key="4">
    <source>
        <dbReference type="ARBA" id="ARBA00023136"/>
    </source>
</evidence>
<feature type="transmembrane region" description="Helical" evidence="5">
    <location>
        <begin position="48"/>
        <end position="67"/>
    </location>
</feature>
<dbReference type="PROSITE" id="PS50850">
    <property type="entry name" value="MFS"/>
    <property type="match status" value="1"/>
</dbReference>
<accession>A0A0C3PYH1</accession>
<dbReference type="STRING" id="870435.A0A0C3PYH1"/>